<dbReference type="InterPro" id="IPR011993">
    <property type="entry name" value="PH-like_dom_sf"/>
</dbReference>
<reference evidence="1" key="1">
    <citation type="submission" date="2020-04" db="EMBL/GenBank/DDBJ databases">
        <title>Hybrid Assembly of Korean Phytophthora infestans isolates.</title>
        <authorList>
            <person name="Prokchorchik M."/>
            <person name="Lee Y."/>
            <person name="Seo J."/>
            <person name="Cho J.-H."/>
            <person name="Park Y.-E."/>
            <person name="Jang D.-C."/>
            <person name="Im J.-S."/>
            <person name="Choi J.-G."/>
            <person name="Park H.-J."/>
            <person name="Lee G.-B."/>
            <person name="Lee Y.-G."/>
            <person name="Hong S.-Y."/>
            <person name="Cho K."/>
            <person name="Sohn K.H."/>
        </authorList>
    </citation>
    <scope>NUCLEOTIDE SEQUENCE</scope>
    <source>
        <strain evidence="1">KR_1_A1</strain>
    </source>
</reference>
<dbReference type="EMBL" id="WSZM01001043">
    <property type="protein sequence ID" value="KAF4028492.1"/>
    <property type="molecule type" value="Genomic_DNA"/>
</dbReference>
<protein>
    <recommendedName>
        <fullName evidence="3">PH domain-containing protein</fullName>
    </recommendedName>
</protein>
<proteinExistence type="predicted"/>
<comment type="caution">
    <text evidence="1">The sequence shown here is derived from an EMBL/GenBank/DDBJ whole genome shotgun (WGS) entry which is preliminary data.</text>
</comment>
<gene>
    <name evidence="1" type="ORF">GN244_ATG19828</name>
</gene>
<dbReference type="Gene3D" id="2.30.29.30">
    <property type="entry name" value="Pleckstrin-homology domain (PH domain)/Phosphotyrosine-binding domain (PTB)"/>
    <property type="match status" value="1"/>
</dbReference>
<name>A0A833W4Q2_PHYIN</name>
<organism evidence="1 2">
    <name type="scientific">Phytophthora infestans</name>
    <name type="common">Potato late blight agent</name>
    <name type="synonym">Botrytis infestans</name>
    <dbReference type="NCBI Taxonomy" id="4787"/>
    <lineage>
        <taxon>Eukaryota</taxon>
        <taxon>Sar</taxon>
        <taxon>Stramenopiles</taxon>
        <taxon>Oomycota</taxon>
        <taxon>Peronosporomycetes</taxon>
        <taxon>Peronosporales</taxon>
        <taxon>Peronosporaceae</taxon>
        <taxon>Phytophthora</taxon>
    </lineage>
</organism>
<dbReference type="Proteomes" id="UP000602510">
    <property type="component" value="Unassembled WGS sequence"/>
</dbReference>
<dbReference type="AlphaFoldDB" id="A0A833W4Q2"/>
<dbReference type="SUPFAM" id="SSF50729">
    <property type="entry name" value="PH domain-like"/>
    <property type="match status" value="1"/>
</dbReference>
<evidence type="ECO:0000313" key="1">
    <source>
        <dbReference type="EMBL" id="KAF4028492.1"/>
    </source>
</evidence>
<evidence type="ECO:0000313" key="2">
    <source>
        <dbReference type="Proteomes" id="UP000602510"/>
    </source>
</evidence>
<accession>A0A833W4Q2</accession>
<sequence>MPGASATMNEPPAVDVDALLPETPVGAIATLTSARDKAQALARAQHPPRLFGGYLRKRYSSSMYMGSWRFCVLQGARLRWYRSKECAETDTQLRGEVWVQSIESWDGRTALGTYPHAFAVRTTSRNCCFARPRRSKIAIGGYSI</sequence>
<evidence type="ECO:0008006" key="3">
    <source>
        <dbReference type="Google" id="ProtNLM"/>
    </source>
</evidence>
<keyword evidence="2" id="KW-1185">Reference proteome</keyword>